<evidence type="ECO:0000256" key="2">
    <source>
        <dbReference type="ARBA" id="ARBA00004870"/>
    </source>
</evidence>
<comment type="function">
    <text evidence="1 13">Transfers the gamma-phosphate of ATP to the 4'-position of a tetraacyldisaccharide 1-phosphate intermediate (termed DS-1-P) to form tetraacyldisaccharide 1,4'-bis-phosphate (lipid IVA).</text>
</comment>
<dbReference type="PANTHER" id="PTHR42724:SF1">
    <property type="entry name" value="TETRAACYLDISACCHARIDE 4'-KINASE, MITOCHONDRIAL-RELATED"/>
    <property type="match status" value="1"/>
</dbReference>
<evidence type="ECO:0000313" key="15">
    <source>
        <dbReference type="EMBL" id="QGW27785.1"/>
    </source>
</evidence>
<dbReference type="KEGG" id="fls:GLV81_06475"/>
<evidence type="ECO:0000256" key="10">
    <source>
        <dbReference type="ARBA" id="ARBA00022840"/>
    </source>
</evidence>
<evidence type="ECO:0000256" key="8">
    <source>
        <dbReference type="ARBA" id="ARBA00022741"/>
    </source>
</evidence>
<evidence type="ECO:0000313" key="16">
    <source>
        <dbReference type="Proteomes" id="UP000426027"/>
    </source>
</evidence>
<dbReference type="HAMAP" id="MF_00409">
    <property type="entry name" value="LpxK"/>
    <property type="match status" value="1"/>
</dbReference>
<dbReference type="PANTHER" id="PTHR42724">
    <property type="entry name" value="TETRAACYLDISACCHARIDE 4'-KINASE"/>
    <property type="match status" value="1"/>
</dbReference>
<comment type="similarity">
    <text evidence="13">Belongs to the LpxK family.</text>
</comment>
<name>A0A6I6GHB9_9BACT</name>
<dbReference type="NCBIfam" id="TIGR00682">
    <property type="entry name" value="lpxK"/>
    <property type="match status" value="1"/>
</dbReference>
<dbReference type="GO" id="GO:0005886">
    <property type="term" value="C:plasma membrane"/>
    <property type="evidence" value="ECO:0007669"/>
    <property type="project" value="TreeGrafter"/>
</dbReference>
<evidence type="ECO:0000256" key="1">
    <source>
        <dbReference type="ARBA" id="ARBA00002274"/>
    </source>
</evidence>
<evidence type="ECO:0000256" key="11">
    <source>
        <dbReference type="ARBA" id="ARBA00023098"/>
    </source>
</evidence>
<keyword evidence="14" id="KW-0812">Transmembrane</keyword>
<comment type="catalytic activity">
    <reaction evidence="13">
        <text>a lipid A disaccharide + ATP = a lipid IVA + ADP + H(+)</text>
        <dbReference type="Rhea" id="RHEA:67840"/>
        <dbReference type="ChEBI" id="CHEBI:15378"/>
        <dbReference type="ChEBI" id="CHEBI:30616"/>
        <dbReference type="ChEBI" id="CHEBI:176343"/>
        <dbReference type="ChEBI" id="CHEBI:176425"/>
        <dbReference type="ChEBI" id="CHEBI:456216"/>
        <dbReference type="EC" id="2.7.1.130"/>
    </reaction>
</comment>
<keyword evidence="16" id="KW-1185">Reference proteome</keyword>
<evidence type="ECO:0000256" key="9">
    <source>
        <dbReference type="ARBA" id="ARBA00022777"/>
    </source>
</evidence>
<comment type="caution">
    <text evidence="13">Lacks conserved residue(s) required for the propagation of feature annotation.</text>
</comment>
<comment type="pathway">
    <text evidence="2 13">Glycolipid biosynthesis; lipid IV(A) biosynthesis; lipid IV(A) from (3R)-3-hydroxytetradecanoyl-[acyl-carrier-protein] and UDP-N-acetyl-alpha-D-glucosamine: step 6/6.</text>
</comment>
<evidence type="ECO:0000256" key="7">
    <source>
        <dbReference type="ARBA" id="ARBA00022679"/>
    </source>
</evidence>
<feature type="transmembrane region" description="Helical" evidence="14">
    <location>
        <begin position="6"/>
        <end position="28"/>
    </location>
</feature>
<evidence type="ECO:0000256" key="13">
    <source>
        <dbReference type="HAMAP-Rule" id="MF_00409"/>
    </source>
</evidence>
<dbReference type="InterPro" id="IPR027417">
    <property type="entry name" value="P-loop_NTPase"/>
</dbReference>
<dbReference type="UniPathway" id="UPA00359">
    <property type="reaction ID" value="UER00482"/>
</dbReference>
<evidence type="ECO:0000256" key="14">
    <source>
        <dbReference type="SAM" id="Phobius"/>
    </source>
</evidence>
<evidence type="ECO:0000256" key="4">
    <source>
        <dbReference type="ARBA" id="ARBA00016436"/>
    </source>
</evidence>
<dbReference type="GO" id="GO:0005524">
    <property type="term" value="F:ATP binding"/>
    <property type="evidence" value="ECO:0007669"/>
    <property type="project" value="UniProtKB-UniRule"/>
</dbReference>
<evidence type="ECO:0000256" key="12">
    <source>
        <dbReference type="ARBA" id="ARBA00029757"/>
    </source>
</evidence>
<proteinExistence type="inferred from homology"/>
<dbReference type="AlphaFoldDB" id="A0A6I6GHB9"/>
<dbReference type="InterPro" id="IPR003758">
    <property type="entry name" value="LpxK"/>
</dbReference>
<evidence type="ECO:0000256" key="3">
    <source>
        <dbReference type="ARBA" id="ARBA00012071"/>
    </source>
</evidence>
<keyword evidence="7 13" id="KW-0808">Transferase</keyword>
<dbReference type="Pfam" id="PF02606">
    <property type="entry name" value="LpxK"/>
    <property type="match status" value="1"/>
</dbReference>
<accession>A0A6I6GHB9</accession>
<evidence type="ECO:0000256" key="5">
    <source>
        <dbReference type="ARBA" id="ARBA00022516"/>
    </source>
</evidence>
<keyword evidence="5 13" id="KW-0444">Lipid biosynthesis</keyword>
<dbReference type="EMBL" id="CP046566">
    <property type="protein sequence ID" value="QGW27785.1"/>
    <property type="molecule type" value="Genomic_DNA"/>
</dbReference>
<reference evidence="15 16" key="1">
    <citation type="submission" date="2019-11" db="EMBL/GenBank/DDBJ databases">
        <authorList>
            <person name="Im W.T."/>
        </authorList>
    </citation>
    <scope>NUCLEOTIDE SEQUENCE [LARGE SCALE GENOMIC DNA]</scope>
    <source>
        <strain evidence="15 16">SB-02</strain>
    </source>
</reference>
<keyword evidence="10 13" id="KW-0067">ATP-binding</keyword>
<organism evidence="15 16">
    <name type="scientific">Phnomibacter ginsenosidimutans</name>
    <dbReference type="NCBI Taxonomy" id="2676868"/>
    <lineage>
        <taxon>Bacteria</taxon>
        <taxon>Pseudomonadati</taxon>
        <taxon>Bacteroidota</taxon>
        <taxon>Chitinophagia</taxon>
        <taxon>Chitinophagales</taxon>
        <taxon>Chitinophagaceae</taxon>
        <taxon>Phnomibacter</taxon>
    </lineage>
</organism>
<keyword evidence="14" id="KW-1133">Transmembrane helix</keyword>
<dbReference type="Proteomes" id="UP000426027">
    <property type="component" value="Chromosome"/>
</dbReference>
<dbReference type="RefSeq" id="WP_157477875.1">
    <property type="nucleotide sequence ID" value="NZ_CP046566.1"/>
</dbReference>
<dbReference type="SUPFAM" id="SSF52540">
    <property type="entry name" value="P-loop containing nucleoside triphosphate hydrolases"/>
    <property type="match status" value="1"/>
</dbReference>
<evidence type="ECO:0000256" key="6">
    <source>
        <dbReference type="ARBA" id="ARBA00022556"/>
    </source>
</evidence>
<keyword evidence="9 13" id="KW-0418">Kinase</keyword>
<dbReference type="GO" id="GO:0009245">
    <property type="term" value="P:lipid A biosynthetic process"/>
    <property type="evidence" value="ECO:0007669"/>
    <property type="project" value="UniProtKB-UniRule"/>
</dbReference>
<sequence length="361" mass="41436">MHFNFYLLRGLRLLLFPFSFVMALVVMLRNKLYDWNFFKTTSFNLPLICVGNVSVGGTGKSPMTEMLIGWLQEDFQLATLSRGYKRKTKGYLLAGEGTTALEIGDEPMQFHQKFPHVAVAVGEERIVAVPQLLQDRPDTDVIILDDAFQHRAISAGLNILLTDYSNPYWYDWFLPSGDLRDERRSVQRAQIIVVTKCPPDMGPTEKQKIIQRIKLLAHQQVFFTCLQYATPYHILTAETKSLPAEAAVLLVCGIANPVPLKKHLEKHVAEYHQLSYSDHHIFSIDDLREMEKRFTQLEHNEKLLLTTEKDAVRLLKFGEELKRLPLYVQPVQHQVLFGEADLFKKAVVDFVLHFGKTQTHA</sequence>
<dbReference type="EC" id="2.7.1.130" evidence="3 13"/>
<dbReference type="GO" id="GO:0009029">
    <property type="term" value="F:lipid-A 4'-kinase activity"/>
    <property type="evidence" value="ECO:0007669"/>
    <property type="project" value="UniProtKB-UniRule"/>
</dbReference>
<dbReference type="GO" id="GO:0009244">
    <property type="term" value="P:lipopolysaccharide core region biosynthetic process"/>
    <property type="evidence" value="ECO:0007669"/>
    <property type="project" value="TreeGrafter"/>
</dbReference>
<keyword evidence="6 13" id="KW-0441">Lipid A biosynthesis</keyword>
<gene>
    <name evidence="13 15" type="primary">lpxK</name>
    <name evidence="15" type="ORF">GLV81_06475</name>
</gene>
<keyword evidence="8 13" id="KW-0547">Nucleotide-binding</keyword>
<keyword evidence="14" id="KW-0472">Membrane</keyword>
<keyword evidence="11 13" id="KW-0443">Lipid metabolism</keyword>
<protein>
    <recommendedName>
        <fullName evidence="4 13">Tetraacyldisaccharide 4'-kinase</fullName>
        <ecNumber evidence="3 13">2.7.1.130</ecNumber>
    </recommendedName>
    <alternativeName>
        <fullName evidence="12 13">Lipid A 4'-kinase</fullName>
    </alternativeName>
</protein>